<keyword evidence="6" id="KW-1133">Transmembrane helix</keyword>
<evidence type="ECO:0000256" key="8">
    <source>
        <dbReference type="ARBA" id="ARBA00023170"/>
    </source>
</evidence>
<organism evidence="10 11">
    <name type="scientific">Strigomonas culicis</name>
    <dbReference type="NCBI Taxonomy" id="28005"/>
    <lineage>
        <taxon>Eukaryota</taxon>
        <taxon>Discoba</taxon>
        <taxon>Euglenozoa</taxon>
        <taxon>Kinetoplastea</taxon>
        <taxon>Metakinetoplastina</taxon>
        <taxon>Trypanosomatida</taxon>
        <taxon>Trypanosomatidae</taxon>
        <taxon>Strigomonadinae</taxon>
        <taxon>Strigomonas</taxon>
    </lineage>
</organism>
<dbReference type="EMBL" id="ATMH01010032">
    <property type="protein sequence ID" value="EPY18232.1"/>
    <property type="molecule type" value="Genomic_DNA"/>
</dbReference>
<keyword evidence="8" id="KW-0675">Receptor</keyword>
<keyword evidence="3" id="KW-0812">Transmembrane</keyword>
<evidence type="ECO:0000256" key="7">
    <source>
        <dbReference type="ARBA" id="ARBA00023136"/>
    </source>
</evidence>
<evidence type="ECO:0000313" key="10">
    <source>
        <dbReference type="EMBL" id="EPY18232.1"/>
    </source>
</evidence>
<evidence type="ECO:0000256" key="5">
    <source>
        <dbReference type="ARBA" id="ARBA00022737"/>
    </source>
</evidence>
<reference evidence="10 11" key="1">
    <citation type="journal article" date="2013" name="PLoS ONE">
        <title>Predicting the Proteins of Angomonas deanei, Strigomonas culicis and Their Respective Endosymbionts Reveals New Aspects of the Trypanosomatidae Family.</title>
        <authorList>
            <person name="Motta M.C."/>
            <person name="Martins A.C."/>
            <person name="de Souza S.S."/>
            <person name="Catta-Preta C.M."/>
            <person name="Silva R."/>
            <person name="Klein C.C."/>
            <person name="de Almeida L.G."/>
            <person name="de Lima Cunha O."/>
            <person name="Ciapina L.P."/>
            <person name="Brocchi M."/>
            <person name="Colabardini A.C."/>
            <person name="de Araujo Lima B."/>
            <person name="Machado C.R."/>
            <person name="de Almeida Soares C.M."/>
            <person name="Probst C.M."/>
            <person name="de Menezes C.B."/>
            <person name="Thompson C.E."/>
            <person name="Bartholomeu D.C."/>
            <person name="Gradia D.F."/>
            <person name="Pavoni D.P."/>
            <person name="Grisard E.C."/>
            <person name="Fantinatti-Garboggini F."/>
            <person name="Marchini F.K."/>
            <person name="Rodrigues-Luiz G.F."/>
            <person name="Wagner G."/>
            <person name="Goldman G.H."/>
            <person name="Fietto J.L."/>
            <person name="Elias M.C."/>
            <person name="Goldman M.H."/>
            <person name="Sagot M.F."/>
            <person name="Pereira M."/>
            <person name="Stoco P.H."/>
            <person name="de Mendonca-Neto R.P."/>
            <person name="Teixeira S.M."/>
            <person name="Maciel T.E."/>
            <person name="de Oliveira Mendes T.A."/>
            <person name="Urmenyi T.P."/>
            <person name="de Souza W."/>
            <person name="Schenkman S."/>
            <person name="de Vasconcelos A.T."/>
        </authorList>
    </citation>
    <scope>NUCLEOTIDE SEQUENCE [LARGE SCALE GENOMIC DNA]</scope>
</reference>
<keyword evidence="11" id="KW-1185">Reference proteome</keyword>
<evidence type="ECO:0000256" key="2">
    <source>
        <dbReference type="ARBA" id="ARBA00022614"/>
    </source>
</evidence>
<dbReference type="Pfam" id="PF13855">
    <property type="entry name" value="LRR_8"/>
    <property type="match status" value="1"/>
</dbReference>
<keyword evidence="2" id="KW-0433">Leucine-rich repeat</keyword>
<dbReference type="Gene3D" id="3.80.10.10">
    <property type="entry name" value="Ribonuclease Inhibitor"/>
    <property type="match status" value="1"/>
</dbReference>
<keyword evidence="5" id="KW-0677">Repeat</keyword>
<dbReference type="PANTHER" id="PTHR27000">
    <property type="entry name" value="LEUCINE-RICH REPEAT RECEPTOR-LIKE PROTEIN KINASE FAMILY PROTEIN-RELATED"/>
    <property type="match status" value="1"/>
</dbReference>
<protein>
    <submittedName>
        <fullName evidence="10">Surface membrane protein gp46-like protein</fullName>
    </submittedName>
</protein>
<dbReference type="SUPFAM" id="SSF52058">
    <property type="entry name" value="L domain-like"/>
    <property type="match status" value="1"/>
</dbReference>
<dbReference type="FunFam" id="3.80.10.10:FF:000041">
    <property type="entry name" value="LRR receptor-like serine/threonine-protein kinase ERECTA"/>
    <property type="match status" value="1"/>
</dbReference>
<dbReference type="InterPro" id="IPR001611">
    <property type="entry name" value="Leu-rich_rpt"/>
</dbReference>
<evidence type="ECO:0000256" key="1">
    <source>
        <dbReference type="ARBA" id="ARBA00004167"/>
    </source>
</evidence>
<comment type="subcellular location">
    <subcellularLocation>
        <location evidence="1">Membrane</location>
        <topology evidence="1">Single-pass membrane protein</topology>
    </subcellularLocation>
</comment>
<evidence type="ECO:0000313" key="11">
    <source>
        <dbReference type="Proteomes" id="UP000015354"/>
    </source>
</evidence>
<evidence type="ECO:0000256" key="6">
    <source>
        <dbReference type="ARBA" id="ARBA00022989"/>
    </source>
</evidence>
<dbReference type="InterPro" id="IPR032675">
    <property type="entry name" value="LRR_dom_sf"/>
</dbReference>
<proteinExistence type="predicted"/>
<dbReference type="GO" id="GO:0016020">
    <property type="term" value="C:membrane"/>
    <property type="evidence" value="ECO:0007669"/>
    <property type="project" value="UniProtKB-SubCell"/>
</dbReference>
<keyword evidence="7" id="KW-0472">Membrane</keyword>
<comment type="caution">
    <text evidence="10">The sequence shown here is derived from an EMBL/GenBank/DDBJ whole genome shotgun (WGS) entry which is preliminary data.</text>
</comment>
<dbReference type="Proteomes" id="UP000015354">
    <property type="component" value="Unassembled WGS sequence"/>
</dbReference>
<name>S9TJG8_9TRYP</name>
<sequence>MYVYDNAGLTGALPAAWSQMPSVEYMDLQKNGLTGTLPAAWADLSTLEVLYLNDNQLTGTLPAAWSKLSRLTELDLSGNRFCGCEPDSWKTVSVLHDAVKDTPVAWANCSTANVCSASETLRNEVARDPLHWTVAALVAVVAVTCLIAA</sequence>
<dbReference type="AlphaFoldDB" id="S9TJG8"/>
<keyword evidence="4" id="KW-0732">Signal</keyword>
<evidence type="ECO:0000256" key="3">
    <source>
        <dbReference type="ARBA" id="ARBA00022692"/>
    </source>
</evidence>
<evidence type="ECO:0000256" key="4">
    <source>
        <dbReference type="ARBA" id="ARBA00022729"/>
    </source>
</evidence>
<gene>
    <name evidence="10" type="ORF">STCU_10106</name>
</gene>
<accession>S9TJG8</accession>
<dbReference type="OrthoDB" id="509867at2759"/>
<keyword evidence="9" id="KW-0325">Glycoprotein</keyword>
<evidence type="ECO:0000256" key="9">
    <source>
        <dbReference type="ARBA" id="ARBA00023180"/>
    </source>
</evidence>